<keyword evidence="2" id="KW-1185">Reference proteome</keyword>
<dbReference type="AlphaFoldDB" id="A0A5A7PL54"/>
<dbReference type="PANTHER" id="PTHR46175:SF2">
    <property type="entry name" value="ADAGIO PROTEIN 3"/>
    <property type="match status" value="1"/>
</dbReference>
<dbReference type="GO" id="GO:0005829">
    <property type="term" value="C:cytosol"/>
    <property type="evidence" value="ECO:0007669"/>
    <property type="project" value="TreeGrafter"/>
</dbReference>
<sequence>SEDEEQPGHLLRKRLKCSDEAEDTVYSRAALLTTIVELDALEPDFSIIYIKTVFEFAIGFRVDENSEIAFSQFLQFIDPRAKRRHPLVDHVVVSEIRRCLEEGLEL</sequence>
<proteinExistence type="predicted"/>
<evidence type="ECO:0000313" key="1">
    <source>
        <dbReference type="EMBL" id="GER33366.1"/>
    </source>
</evidence>
<feature type="non-terminal residue" evidence="1">
    <location>
        <position position="1"/>
    </location>
</feature>
<dbReference type="Gene3D" id="3.30.450.20">
    <property type="entry name" value="PAS domain"/>
    <property type="match status" value="1"/>
</dbReference>
<dbReference type="GO" id="GO:0009637">
    <property type="term" value="P:response to blue light"/>
    <property type="evidence" value="ECO:0007669"/>
    <property type="project" value="TreeGrafter"/>
</dbReference>
<organism evidence="1 2">
    <name type="scientific">Striga asiatica</name>
    <name type="common">Asiatic witchweed</name>
    <name type="synonym">Buchnera asiatica</name>
    <dbReference type="NCBI Taxonomy" id="4170"/>
    <lineage>
        <taxon>Eukaryota</taxon>
        <taxon>Viridiplantae</taxon>
        <taxon>Streptophyta</taxon>
        <taxon>Embryophyta</taxon>
        <taxon>Tracheophyta</taxon>
        <taxon>Spermatophyta</taxon>
        <taxon>Magnoliopsida</taxon>
        <taxon>eudicotyledons</taxon>
        <taxon>Gunneridae</taxon>
        <taxon>Pentapetalae</taxon>
        <taxon>asterids</taxon>
        <taxon>lamiids</taxon>
        <taxon>Lamiales</taxon>
        <taxon>Orobanchaceae</taxon>
        <taxon>Buchnereae</taxon>
        <taxon>Striga</taxon>
    </lineage>
</organism>
<accession>A0A5A7PL54</accession>
<protein>
    <submittedName>
        <fullName evidence="1">Flavin-binding</fullName>
    </submittedName>
</protein>
<evidence type="ECO:0000313" key="2">
    <source>
        <dbReference type="Proteomes" id="UP000325081"/>
    </source>
</evidence>
<dbReference type="PANTHER" id="PTHR46175">
    <property type="entry name" value="BACTERIOOPSIN TRANSCRIPTIONAL ACTIVATOR"/>
    <property type="match status" value="1"/>
</dbReference>
<dbReference type="Proteomes" id="UP000325081">
    <property type="component" value="Unassembled WGS sequence"/>
</dbReference>
<dbReference type="GO" id="GO:0007623">
    <property type="term" value="P:circadian rhythm"/>
    <property type="evidence" value="ECO:0007669"/>
    <property type="project" value="TreeGrafter"/>
</dbReference>
<name>A0A5A7PL54_STRAF</name>
<reference evidence="2" key="1">
    <citation type="journal article" date="2019" name="Curr. Biol.">
        <title>Genome Sequence of Striga asiatica Provides Insight into the Evolution of Plant Parasitism.</title>
        <authorList>
            <person name="Yoshida S."/>
            <person name="Kim S."/>
            <person name="Wafula E.K."/>
            <person name="Tanskanen J."/>
            <person name="Kim Y.M."/>
            <person name="Honaas L."/>
            <person name="Yang Z."/>
            <person name="Spallek T."/>
            <person name="Conn C.E."/>
            <person name="Ichihashi Y."/>
            <person name="Cheong K."/>
            <person name="Cui S."/>
            <person name="Der J.P."/>
            <person name="Gundlach H."/>
            <person name="Jiao Y."/>
            <person name="Hori C."/>
            <person name="Ishida J.K."/>
            <person name="Kasahara H."/>
            <person name="Kiba T."/>
            <person name="Kim M.S."/>
            <person name="Koo N."/>
            <person name="Laohavisit A."/>
            <person name="Lee Y.H."/>
            <person name="Lumba S."/>
            <person name="McCourt P."/>
            <person name="Mortimer J.C."/>
            <person name="Mutuku J.M."/>
            <person name="Nomura T."/>
            <person name="Sasaki-Sekimoto Y."/>
            <person name="Seto Y."/>
            <person name="Wang Y."/>
            <person name="Wakatake T."/>
            <person name="Sakakibara H."/>
            <person name="Demura T."/>
            <person name="Yamaguchi S."/>
            <person name="Yoneyama K."/>
            <person name="Manabe R.I."/>
            <person name="Nelson D.C."/>
            <person name="Schulman A.H."/>
            <person name="Timko M.P."/>
            <person name="dePamphilis C.W."/>
            <person name="Choi D."/>
            <person name="Shirasu K."/>
        </authorList>
    </citation>
    <scope>NUCLEOTIDE SEQUENCE [LARGE SCALE GENOMIC DNA]</scope>
    <source>
        <strain evidence="2">cv. UVA1</strain>
    </source>
</reference>
<gene>
    <name evidence="1" type="ORF">STAS_09500</name>
</gene>
<dbReference type="OrthoDB" id="447251at2759"/>
<dbReference type="EMBL" id="BKCP01004738">
    <property type="protein sequence ID" value="GER33366.1"/>
    <property type="molecule type" value="Genomic_DNA"/>
</dbReference>
<dbReference type="GO" id="GO:0005634">
    <property type="term" value="C:nucleus"/>
    <property type="evidence" value="ECO:0007669"/>
    <property type="project" value="TreeGrafter"/>
</dbReference>
<dbReference type="GO" id="GO:0019005">
    <property type="term" value="C:SCF ubiquitin ligase complex"/>
    <property type="evidence" value="ECO:0007669"/>
    <property type="project" value="TreeGrafter"/>
</dbReference>
<comment type="caution">
    <text evidence="1">The sequence shown here is derived from an EMBL/GenBank/DDBJ whole genome shotgun (WGS) entry which is preliminary data.</text>
</comment>